<dbReference type="InterPro" id="IPR008984">
    <property type="entry name" value="SMAD_FHA_dom_sf"/>
</dbReference>
<proteinExistence type="predicted"/>
<dbReference type="GO" id="GO:0016567">
    <property type="term" value="P:protein ubiquitination"/>
    <property type="evidence" value="ECO:0007669"/>
    <property type="project" value="InterPro"/>
</dbReference>
<feature type="domain" description="FHA" evidence="2">
    <location>
        <begin position="277"/>
        <end position="343"/>
    </location>
</feature>
<organism evidence="4 5">
    <name type="scientific">Chrysophaeum taylorii</name>
    <dbReference type="NCBI Taxonomy" id="2483200"/>
    <lineage>
        <taxon>Eukaryota</taxon>
        <taxon>Sar</taxon>
        <taxon>Stramenopiles</taxon>
        <taxon>Ochrophyta</taxon>
        <taxon>Pelagophyceae</taxon>
        <taxon>Pelagomonadales</taxon>
        <taxon>Pelagomonadaceae</taxon>
        <taxon>Chrysophaeum</taxon>
    </lineage>
</organism>
<dbReference type="SUPFAM" id="SSF57850">
    <property type="entry name" value="RING/U-box"/>
    <property type="match status" value="1"/>
</dbReference>
<comment type="caution">
    <text evidence="4">The sequence shown here is derived from an EMBL/GenBank/DDBJ whole genome shotgun (WGS) entry which is preliminary data.</text>
</comment>
<dbReference type="CDD" id="cd16655">
    <property type="entry name" value="RING-Ubox_WDSUB1-like"/>
    <property type="match status" value="1"/>
</dbReference>
<dbReference type="Pfam" id="PF00498">
    <property type="entry name" value="FHA"/>
    <property type="match status" value="2"/>
</dbReference>
<keyword evidence="5" id="KW-1185">Reference proteome</keyword>
<dbReference type="EMBL" id="JAQMWT010000479">
    <property type="protein sequence ID" value="KAJ8600774.1"/>
    <property type="molecule type" value="Genomic_DNA"/>
</dbReference>
<dbReference type="SUPFAM" id="SSF49879">
    <property type="entry name" value="SMAD/FHA domain"/>
    <property type="match status" value="2"/>
</dbReference>
<evidence type="ECO:0000259" key="2">
    <source>
        <dbReference type="PROSITE" id="PS50006"/>
    </source>
</evidence>
<protein>
    <recommendedName>
        <fullName evidence="6">FHA domain-containing protein</fullName>
    </recommendedName>
</protein>
<dbReference type="PANTHER" id="PTHR46573">
    <property type="entry name" value="WD REPEAT, SAM AND U-BOX DOMAIN-CONTAINING PROTEIN 1"/>
    <property type="match status" value="1"/>
</dbReference>
<dbReference type="PANTHER" id="PTHR46573:SF1">
    <property type="entry name" value="WD REPEAT, SAM AND U-BOX DOMAIN-CONTAINING PROTEIN 1"/>
    <property type="match status" value="1"/>
</dbReference>
<dbReference type="Proteomes" id="UP001230188">
    <property type="component" value="Unassembled WGS sequence"/>
</dbReference>
<dbReference type="Gene3D" id="3.30.40.10">
    <property type="entry name" value="Zinc/RING finger domain, C3HC4 (zinc finger)"/>
    <property type="match status" value="1"/>
</dbReference>
<dbReference type="CDD" id="cd00060">
    <property type="entry name" value="FHA"/>
    <property type="match status" value="2"/>
</dbReference>
<dbReference type="Gene3D" id="2.60.200.20">
    <property type="match status" value="2"/>
</dbReference>
<dbReference type="PROSITE" id="PS51698">
    <property type="entry name" value="U_BOX"/>
    <property type="match status" value="1"/>
</dbReference>
<sequence length="417" mass="46461">MARPPATPPRQRAVVEVPLKEGQELRDEFTCPITRQLMRVPVIAADGHTYDRSAIERWLLHHEISPKTGQRLEHKALLPNHNLKRLIDDLVREGGRGLYSNSSSETTSDLDFDTPREVANDVRHELRRCRRASLVSEPVLLLRCVAPADSEWNGRTFEVYKDGALGGRRRPPSMGGADDDRDFMPFNDSTVSRRHFEIVYSQDLDTFRLRDLGSASGTFRRLRPDAAASLDAGAMVMIGKHQLVARKSVDDVLVLECFAPDGSPLQGQVFTVKPPGATLGRRLANAITFSHDVDGELLGIDSSVSAEHARILYDNRTRRFHIRDGNADGRPSTNGTWIRLSALHAPSQAIPLSTDDELLVGIIRFHATVTHTVLERTSDASEQQQQQQQQHGDAVTVAAAQDPRRTLFCHRKSSPEC</sequence>
<gene>
    <name evidence="4" type="ORF">CTAYLR_006119</name>
</gene>
<dbReference type="GO" id="GO:0004842">
    <property type="term" value="F:ubiquitin-protein transferase activity"/>
    <property type="evidence" value="ECO:0007669"/>
    <property type="project" value="InterPro"/>
</dbReference>
<evidence type="ECO:0000313" key="5">
    <source>
        <dbReference type="Proteomes" id="UP001230188"/>
    </source>
</evidence>
<dbReference type="InterPro" id="IPR013083">
    <property type="entry name" value="Znf_RING/FYVE/PHD"/>
</dbReference>
<dbReference type="InterPro" id="IPR003613">
    <property type="entry name" value="Ubox_domain"/>
</dbReference>
<reference evidence="4" key="1">
    <citation type="submission" date="2023-01" db="EMBL/GenBank/DDBJ databases">
        <title>Metagenome sequencing of chrysophaentin producing Chrysophaeum taylorii.</title>
        <authorList>
            <person name="Davison J."/>
            <person name="Bewley C."/>
        </authorList>
    </citation>
    <scope>NUCLEOTIDE SEQUENCE</scope>
    <source>
        <strain evidence="4">NIES-1699</strain>
    </source>
</reference>
<evidence type="ECO:0008006" key="6">
    <source>
        <dbReference type="Google" id="ProtNLM"/>
    </source>
</evidence>
<feature type="region of interest" description="Disordered" evidence="1">
    <location>
        <begin position="376"/>
        <end position="397"/>
    </location>
</feature>
<evidence type="ECO:0000259" key="3">
    <source>
        <dbReference type="PROSITE" id="PS51698"/>
    </source>
</evidence>
<dbReference type="PROSITE" id="PS50006">
    <property type="entry name" value="FHA_DOMAIN"/>
    <property type="match status" value="2"/>
</dbReference>
<dbReference type="SMART" id="SM00504">
    <property type="entry name" value="Ubox"/>
    <property type="match status" value="1"/>
</dbReference>
<name>A0AAD7UAB3_9STRA</name>
<dbReference type="InterPro" id="IPR000253">
    <property type="entry name" value="FHA_dom"/>
</dbReference>
<dbReference type="InterPro" id="IPR052085">
    <property type="entry name" value="WD-SAM-U-box"/>
</dbReference>
<accession>A0AAD7UAB3</accession>
<feature type="domain" description="U-box" evidence="3">
    <location>
        <begin position="24"/>
        <end position="97"/>
    </location>
</feature>
<dbReference type="Pfam" id="PF04564">
    <property type="entry name" value="U-box"/>
    <property type="match status" value="1"/>
</dbReference>
<feature type="domain" description="FHA" evidence="2">
    <location>
        <begin position="172"/>
        <end position="219"/>
    </location>
</feature>
<dbReference type="AlphaFoldDB" id="A0AAD7UAB3"/>
<evidence type="ECO:0000256" key="1">
    <source>
        <dbReference type="SAM" id="MobiDB-lite"/>
    </source>
</evidence>
<dbReference type="SMART" id="SM00240">
    <property type="entry name" value="FHA"/>
    <property type="match status" value="2"/>
</dbReference>
<evidence type="ECO:0000313" key="4">
    <source>
        <dbReference type="EMBL" id="KAJ8600774.1"/>
    </source>
</evidence>